<dbReference type="Proteomes" id="UP000295258">
    <property type="component" value="Unassembled WGS sequence"/>
</dbReference>
<comment type="caution">
    <text evidence="1">The sequence shown here is derived from an EMBL/GenBank/DDBJ whole genome shotgun (WGS) entry which is preliminary data.</text>
</comment>
<dbReference type="RefSeq" id="WP_132602289.1">
    <property type="nucleotide sequence ID" value="NZ_SMKO01000152.1"/>
</dbReference>
<evidence type="ECO:0000313" key="1">
    <source>
        <dbReference type="EMBL" id="TDC97529.1"/>
    </source>
</evidence>
<keyword evidence="2" id="KW-1185">Reference proteome</keyword>
<name>A0A4R4VD75_9ACTN</name>
<organism evidence="1 2">
    <name type="scientific">Nonomuraea deserti</name>
    <dbReference type="NCBI Taxonomy" id="1848322"/>
    <lineage>
        <taxon>Bacteria</taxon>
        <taxon>Bacillati</taxon>
        <taxon>Actinomycetota</taxon>
        <taxon>Actinomycetes</taxon>
        <taxon>Streptosporangiales</taxon>
        <taxon>Streptosporangiaceae</taxon>
        <taxon>Nonomuraea</taxon>
    </lineage>
</organism>
<dbReference type="AlphaFoldDB" id="A0A4R4VD75"/>
<protein>
    <submittedName>
        <fullName evidence="1">Uncharacterized protein</fullName>
    </submittedName>
</protein>
<gene>
    <name evidence="1" type="ORF">E1292_37005</name>
</gene>
<proteinExistence type="predicted"/>
<reference evidence="1 2" key="1">
    <citation type="submission" date="2019-03" db="EMBL/GenBank/DDBJ databases">
        <title>Draft genome sequences of novel Actinobacteria.</title>
        <authorList>
            <person name="Sahin N."/>
            <person name="Ay H."/>
            <person name="Saygin H."/>
        </authorList>
    </citation>
    <scope>NUCLEOTIDE SEQUENCE [LARGE SCALE GENOMIC DNA]</scope>
    <source>
        <strain evidence="1 2">KC310</strain>
    </source>
</reference>
<accession>A0A4R4VD75</accession>
<evidence type="ECO:0000313" key="2">
    <source>
        <dbReference type="Proteomes" id="UP000295258"/>
    </source>
</evidence>
<dbReference type="EMBL" id="SMKO01000152">
    <property type="protein sequence ID" value="TDC97529.1"/>
    <property type="molecule type" value="Genomic_DNA"/>
</dbReference>
<sequence>MAVFGSAWWLTRGDAALATLLRLAVTSVGDFWAALLVLAGVPIEVVRPGRTAAWDAPASRPRSPFAAVVSRRGPPLVLSVL</sequence>